<dbReference type="Pfam" id="PF04945">
    <property type="entry name" value="YHS"/>
    <property type="match status" value="1"/>
</dbReference>
<dbReference type="RefSeq" id="WP_092895140.1">
    <property type="nucleotide sequence ID" value="NZ_FOKK01000003.1"/>
</dbReference>
<sequence length="150" mass="17246">MNKYLKRVSLSIVLLLLIFTSYAQKAEVFSQKDKAIKGYDPVAYFTDSKPVMGKDDIKFSYAGANWYFSSQKSLELFKSNPTKYMPQYGGYCAFGLAEGYKAPISPEAWTIVDDKLYLNYNKKVQADWNTDQAEMIKKADKNWPTVKKEK</sequence>
<dbReference type="Proteomes" id="UP000198790">
    <property type="component" value="Unassembled WGS sequence"/>
</dbReference>
<protein>
    <submittedName>
        <fullName evidence="3">YHS domain-containing protein</fullName>
    </submittedName>
</protein>
<organism evidence="3 4">
    <name type="scientific">Algoriphagus aquimarinus</name>
    <dbReference type="NCBI Taxonomy" id="237018"/>
    <lineage>
        <taxon>Bacteria</taxon>
        <taxon>Pseudomonadati</taxon>
        <taxon>Bacteroidota</taxon>
        <taxon>Cytophagia</taxon>
        <taxon>Cytophagales</taxon>
        <taxon>Cyclobacteriaceae</taxon>
        <taxon>Algoriphagus</taxon>
    </lineage>
</organism>
<keyword evidence="4" id="KW-1185">Reference proteome</keyword>
<feature type="domain" description="YHS" evidence="2">
    <location>
        <begin position="42"/>
        <end position="87"/>
    </location>
</feature>
<evidence type="ECO:0000313" key="3">
    <source>
        <dbReference type="EMBL" id="SFB00907.1"/>
    </source>
</evidence>
<gene>
    <name evidence="3" type="ORF">SAMN04489723_103216</name>
</gene>
<dbReference type="STRING" id="237018.SAMN04489723_103216"/>
<feature type="signal peptide" evidence="1">
    <location>
        <begin position="1"/>
        <end position="25"/>
    </location>
</feature>
<feature type="chain" id="PRO_5011715593" evidence="1">
    <location>
        <begin position="26"/>
        <end position="150"/>
    </location>
</feature>
<dbReference type="InterPro" id="IPR007029">
    <property type="entry name" value="YHS_dom"/>
</dbReference>
<name>A0A1I0XJN6_9BACT</name>
<evidence type="ECO:0000259" key="2">
    <source>
        <dbReference type="Pfam" id="PF04945"/>
    </source>
</evidence>
<dbReference type="AlphaFoldDB" id="A0A1I0XJN6"/>
<evidence type="ECO:0000256" key="1">
    <source>
        <dbReference type="SAM" id="SignalP"/>
    </source>
</evidence>
<proteinExistence type="predicted"/>
<accession>A0A1I0XJN6</accession>
<dbReference type="EMBL" id="FOKK01000003">
    <property type="protein sequence ID" value="SFB00907.1"/>
    <property type="molecule type" value="Genomic_DNA"/>
</dbReference>
<keyword evidence="1" id="KW-0732">Signal</keyword>
<reference evidence="3 4" key="1">
    <citation type="submission" date="2016-10" db="EMBL/GenBank/DDBJ databases">
        <authorList>
            <person name="de Groot N.N."/>
        </authorList>
    </citation>
    <scope>NUCLEOTIDE SEQUENCE [LARGE SCALE GENOMIC DNA]</scope>
    <source>
        <strain evidence="3 4">DSM 23399</strain>
    </source>
</reference>
<dbReference type="NCBIfam" id="NF041384">
    <property type="entry name" value="YHS_seleno_dom"/>
    <property type="match status" value="1"/>
</dbReference>
<evidence type="ECO:0000313" key="4">
    <source>
        <dbReference type="Proteomes" id="UP000198790"/>
    </source>
</evidence>
<dbReference type="OrthoDB" id="344729at2"/>